<accession>A0AAE3VLQ3</accession>
<dbReference type="Proteomes" id="UP001229244">
    <property type="component" value="Unassembled WGS sequence"/>
</dbReference>
<sequence length="252" mass="26138">MHRRSYQYLGPIALGLAVLASPAWAADADQTAETGLQHTDDILPDEVERRGAYVRLDVGGAFSPSPGVSIVAAPAGLTATEGGSIDGQVTFGGGVGYRFSNWFRSDVTVSHTPGRNFSAAATDGAGAAGTVSGSTSTTAVLANAYAEFVPESWIRPYAGGGLGIANVSVESVSGLAAGGGGQSYPDRSQWGFAWSLAAGVTMDVSERIELDAGYRYVNLGSAESGRAADGSHISLDRLEDHEFRLGVRFLFR</sequence>
<evidence type="ECO:0000259" key="3">
    <source>
        <dbReference type="Pfam" id="PF13505"/>
    </source>
</evidence>
<evidence type="ECO:0000313" key="5">
    <source>
        <dbReference type="Proteomes" id="UP001229244"/>
    </source>
</evidence>
<dbReference type="EMBL" id="JAUSUL010000001">
    <property type="protein sequence ID" value="MDQ0313971.1"/>
    <property type="molecule type" value="Genomic_DNA"/>
</dbReference>
<organism evidence="4 5">
    <name type="scientific">Amorphus orientalis</name>
    <dbReference type="NCBI Taxonomy" id="649198"/>
    <lineage>
        <taxon>Bacteria</taxon>
        <taxon>Pseudomonadati</taxon>
        <taxon>Pseudomonadota</taxon>
        <taxon>Alphaproteobacteria</taxon>
        <taxon>Hyphomicrobiales</taxon>
        <taxon>Amorphaceae</taxon>
        <taxon>Amorphus</taxon>
    </lineage>
</organism>
<reference evidence="4" key="1">
    <citation type="submission" date="2023-07" db="EMBL/GenBank/DDBJ databases">
        <title>Genomic Encyclopedia of Type Strains, Phase IV (KMG-IV): sequencing the most valuable type-strain genomes for metagenomic binning, comparative biology and taxonomic classification.</title>
        <authorList>
            <person name="Goeker M."/>
        </authorList>
    </citation>
    <scope>NUCLEOTIDE SEQUENCE</scope>
    <source>
        <strain evidence="4">DSM 21202</strain>
    </source>
</reference>
<feature type="chain" id="PRO_5042001380" evidence="2">
    <location>
        <begin position="26"/>
        <end position="252"/>
    </location>
</feature>
<comment type="caution">
    <text evidence="4">The sequence shown here is derived from an EMBL/GenBank/DDBJ whole genome shotgun (WGS) entry which is preliminary data.</text>
</comment>
<dbReference type="Pfam" id="PF13505">
    <property type="entry name" value="OMP_b-brl"/>
    <property type="match status" value="1"/>
</dbReference>
<keyword evidence="5" id="KW-1185">Reference proteome</keyword>
<dbReference type="AlphaFoldDB" id="A0AAE3VLQ3"/>
<keyword evidence="1 2" id="KW-0732">Signal</keyword>
<dbReference type="RefSeq" id="WP_306883759.1">
    <property type="nucleotide sequence ID" value="NZ_JAUSUL010000001.1"/>
</dbReference>
<feature type="domain" description="Outer membrane protein beta-barrel" evidence="3">
    <location>
        <begin position="25"/>
        <end position="249"/>
    </location>
</feature>
<dbReference type="InterPro" id="IPR027385">
    <property type="entry name" value="Beta-barrel_OMP"/>
</dbReference>
<protein>
    <submittedName>
        <fullName evidence="4">Opacity protein-like surface antigen</fullName>
    </submittedName>
</protein>
<proteinExistence type="predicted"/>
<evidence type="ECO:0000256" key="2">
    <source>
        <dbReference type="SAM" id="SignalP"/>
    </source>
</evidence>
<name>A0AAE3VLQ3_9HYPH</name>
<gene>
    <name evidence="4" type="ORF">J2S73_000408</name>
</gene>
<evidence type="ECO:0000256" key="1">
    <source>
        <dbReference type="ARBA" id="ARBA00022729"/>
    </source>
</evidence>
<evidence type="ECO:0000313" key="4">
    <source>
        <dbReference type="EMBL" id="MDQ0313971.1"/>
    </source>
</evidence>
<dbReference type="InterPro" id="IPR011250">
    <property type="entry name" value="OMP/PagP_B-barrel"/>
</dbReference>
<dbReference type="Gene3D" id="2.40.160.20">
    <property type="match status" value="1"/>
</dbReference>
<feature type="signal peptide" evidence="2">
    <location>
        <begin position="1"/>
        <end position="25"/>
    </location>
</feature>
<dbReference type="SUPFAM" id="SSF56925">
    <property type="entry name" value="OMPA-like"/>
    <property type="match status" value="1"/>
</dbReference>